<dbReference type="EMBL" id="JRMQ02000006">
    <property type="protein sequence ID" value="TLE01830.1"/>
    <property type="molecule type" value="Genomic_DNA"/>
</dbReference>
<sequence>MADMGYEVLEYDASIKSSPYPKHPNIKFFKKFVGAVESHDTITLAQIIKDNHFDTNAHNILQCDIEDAEWELLEHIDISIVAKYFPQILFEFHNCYPDDEALTQRRLIILEKINEYFVPIHTHFNHNGGLLFAKNLLFSSLLEVSYLRKDLIPNDATPLKGSATLPGLDYPNIPNYPDIPVIFV</sequence>
<organism evidence="1 2">
    <name type="scientific">Helicobacter japonicus</name>
    <dbReference type="NCBI Taxonomy" id="425400"/>
    <lineage>
        <taxon>Bacteria</taxon>
        <taxon>Pseudomonadati</taxon>
        <taxon>Campylobacterota</taxon>
        <taxon>Epsilonproteobacteria</taxon>
        <taxon>Campylobacterales</taxon>
        <taxon>Helicobacteraceae</taxon>
        <taxon>Helicobacter</taxon>
    </lineage>
</organism>
<accession>A0A4U8TMP1</accession>
<evidence type="ECO:0000313" key="1">
    <source>
        <dbReference type="EMBL" id="TLE01830.1"/>
    </source>
</evidence>
<keyword evidence="2" id="KW-1185">Reference proteome</keyword>
<dbReference type="Proteomes" id="UP000029707">
    <property type="component" value="Unassembled WGS sequence"/>
</dbReference>
<evidence type="ECO:0008006" key="3">
    <source>
        <dbReference type="Google" id="ProtNLM"/>
    </source>
</evidence>
<protein>
    <recommendedName>
        <fullName evidence="3">Methyltransferase FkbM domain-containing protein</fullName>
    </recommendedName>
</protein>
<gene>
    <name evidence="1" type="ORF">LS65_005485</name>
</gene>
<dbReference type="STRING" id="425400.LS65_02495"/>
<evidence type="ECO:0000313" key="2">
    <source>
        <dbReference type="Proteomes" id="UP000029707"/>
    </source>
</evidence>
<comment type="caution">
    <text evidence="1">The sequence shown here is derived from an EMBL/GenBank/DDBJ whole genome shotgun (WGS) entry which is preliminary data.</text>
</comment>
<reference evidence="1 2" key="1">
    <citation type="journal article" date="2014" name="Genome Announc.">
        <title>Draft genome sequences of eight enterohepatic helicobacter species isolated from both laboratory and wild rodents.</title>
        <authorList>
            <person name="Sheh A."/>
            <person name="Shen Z."/>
            <person name="Fox J.G."/>
        </authorList>
    </citation>
    <scope>NUCLEOTIDE SEQUENCE [LARGE SCALE GENOMIC DNA]</scope>
    <source>
        <strain evidence="1 2">MIT 01-6451</strain>
    </source>
</reference>
<name>A0A4U8TMP1_9HELI</name>
<dbReference type="OrthoDB" id="5323305at2"/>
<dbReference type="AlphaFoldDB" id="A0A4U8TMP1"/>
<proteinExistence type="predicted"/>